<proteinExistence type="inferred from homology"/>
<evidence type="ECO:0000256" key="1">
    <source>
        <dbReference type="ARBA" id="ARBA00009427"/>
    </source>
</evidence>
<keyword evidence="2 8" id="KW-0808">Transferase</keyword>
<dbReference type="GO" id="GO:0036431">
    <property type="term" value="F:dCMP kinase activity"/>
    <property type="evidence" value="ECO:0007669"/>
    <property type="project" value="InterPro"/>
</dbReference>
<keyword evidence="3 8" id="KW-0547">Nucleotide-binding</keyword>
<dbReference type="InterPro" id="IPR003136">
    <property type="entry name" value="Cytidylate_kin"/>
</dbReference>
<dbReference type="PANTHER" id="PTHR21299:SF2">
    <property type="entry name" value="CYTIDYLATE KINASE"/>
    <property type="match status" value="1"/>
</dbReference>
<dbReference type="GO" id="GO:0015949">
    <property type="term" value="P:nucleobase-containing small molecule interconversion"/>
    <property type="evidence" value="ECO:0007669"/>
    <property type="project" value="TreeGrafter"/>
</dbReference>
<dbReference type="STRING" id="345632.GPICK_03735"/>
<evidence type="ECO:0000256" key="3">
    <source>
        <dbReference type="ARBA" id="ARBA00022741"/>
    </source>
</evidence>
<keyword evidence="8" id="KW-0963">Cytoplasm</keyword>
<dbReference type="GO" id="GO:0005829">
    <property type="term" value="C:cytosol"/>
    <property type="evidence" value="ECO:0007669"/>
    <property type="project" value="TreeGrafter"/>
</dbReference>
<evidence type="ECO:0000256" key="5">
    <source>
        <dbReference type="ARBA" id="ARBA00022840"/>
    </source>
</evidence>
<evidence type="ECO:0000259" key="9">
    <source>
        <dbReference type="Pfam" id="PF02224"/>
    </source>
</evidence>
<dbReference type="NCBIfam" id="TIGR00017">
    <property type="entry name" value="cmk"/>
    <property type="match status" value="1"/>
</dbReference>
<dbReference type="Pfam" id="PF02224">
    <property type="entry name" value="Cytidylate_kin"/>
    <property type="match status" value="1"/>
</dbReference>
<comment type="similarity">
    <text evidence="1 8">Belongs to the cytidylate kinase family. Type 1 subfamily.</text>
</comment>
<name>A0A0B5BEV5_9BACT</name>
<dbReference type="GO" id="GO:0006220">
    <property type="term" value="P:pyrimidine nucleotide metabolic process"/>
    <property type="evidence" value="ECO:0007669"/>
    <property type="project" value="UniProtKB-UniRule"/>
</dbReference>
<dbReference type="RefSeq" id="WP_039740624.1">
    <property type="nucleotide sequence ID" value="NZ_CP009788.1"/>
</dbReference>
<dbReference type="AlphaFoldDB" id="A0A0B5BEV5"/>
<evidence type="ECO:0000256" key="6">
    <source>
        <dbReference type="ARBA" id="ARBA00047615"/>
    </source>
</evidence>
<comment type="catalytic activity">
    <reaction evidence="7 8">
        <text>CMP + ATP = CDP + ADP</text>
        <dbReference type="Rhea" id="RHEA:11600"/>
        <dbReference type="ChEBI" id="CHEBI:30616"/>
        <dbReference type="ChEBI" id="CHEBI:58069"/>
        <dbReference type="ChEBI" id="CHEBI:60377"/>
        <dbReference type="ChEBI" id="CHEBI:456216"/>
        <dbReference type="EC" id="2.7.4.25"/>
    </reaction>
</comment>
<dbReference type="InterPro" id="IPR011994">
    <property type="entry name" value="Cytidylate_kinase_dom"/>
</dbReference>
<dbReference type="CDD" id="cd02020">
    <property type="entry name" value="CMPK"/>
    <property type="match status" value="1"/>
</dbReference>
<dbReference type="InterPro" id="IPR027417">
    <property type="entry name" value="P-loop_NTPase"/>
</dbReference>
<dbReference type="EMBL" id="CP009788">
    <property type="protein sequence ID" value="AJE02601.1"/>
    <property type="molecule type" value="Genomic_DNA"/>
</dbReference>
<gene>
    <name evidence="8" type="primary">cmk</name>
    <name evidence="10" type="ORF">GPICK_03735</name>
</gene>
<evidence type="ECO:0000313" key="10">
    <source>
        <dbReference type="EMBL" id="AJE02601.1"/>
    </source>
</evidence>
<evidence type="ECO:0000256" key="4">
    <source>
        <dbReference type="ARBA" id="ARBA00022777"/>
    </source>
</evidence>
<accession>A0A0B5BEV5</accession>
<evidence type="ECO:0000256" key="8">
    <source>
        <dbReference type="HAMAP-Rule" id="MF_00238"/>
    </source>
</evidence>
<dbReference type="SUPFAM" id="SSF52540">
    <property type="entry name" value="P-loop containing nucleoside triphosphate hydrolases"/>
    <property type="match status" value="1"/>
</dbReference>
<keyword evidence="4 8" id="KW-0418">Kinase</keyword>
<dbReference type="Gene3D" id="3.40.50.300">
    <property type="entry name" value="P-loop containing nucleotide triphosphate hydrolases"/>
    <property type="match status" value="1"/>
</dbReference>
<feature type="binding site" evidence="8">
    <location>
        <begin position="16"/>
        <end position="24"/>
    </location>
    <ligand>
        <name>ATP</name>
        <dbReference type="ChEBI" id="CHEBI:30616"/>
    </ligand>
</feature>
<sequence>MTAGGEKTGLIIAIDGPSGAGKSTITKALADRLGYLHIDTGAMFRAVALSAQRAGIDGGDDAGLARLCTSLEIAFARTNGCCRVLANGEDVTDAIRTPEISLLTSAISARKVVRDFLLEVQRRMGRQGGVILEGRDIGTVVFPDADVKFFLSASVEERGRRRWLELAARGERITLEETIAAVARRDEQDSGREHAPLRRAGDAVDVDSTGLSFEEVLARMESIVREKERLLVGTGR</sequence>
<dbReference type="GO" id="GO:0005524">
    <property type="term" value="F:ATP binding"/>
    <property type="evidence" value="ECO:0007669"/>
    <property type="project" value="UniProtKB-UniRule"/>
</dbReference>
<reference evidence="10 11" key="1">
    <citation type="journal article" date="2015" name="Genome Announc.">
        <title>Complete Genome of Geobacter pickeringii G13T, a Metal-Reducing Isolate from Sedimentary Kaolin Deposits.</title>
        <authorList>
            <person name="Badalamenti J.P."/>
            <person name="Bond D.R."/>
        </authorList>
    </citation>
    <scope>NUCLEOTIDE SEQUENCE [LARGE SCALE GENOMIC DNA]</scope>
    <source>
        <strain evidence="10 11">G13</strain>
    </source>
</reference>
<comment type="catalytic activity">
    <reaction evidence="6 8">
        <text>dCMP + ATP = dCDP + ADP</text>
        <dbReference type="Rhea" id="RHEA:25094"/>
        <dbReference type="ChEBI" id="CHEBI:30616"/>
        <dbReference type="ChEBI" id="CHEBI:57566"/>
        <dbReference type="ChEBI" id="CHEBI:58593"/>
        <dbReference type="ChEBI" id="CHEBI:456216"/>
        <dbReference type="EC" id="2.7.4.25"/>
    </reaction>
</comment>
<evidence type="ECO:0000256" key="2">
    <source>
        <dbReference type="ARBA" id="ARBA00022679"/>
    </source>
</evidence>
<feature type="domain" description="Cytidylate kinase" evidence="9">
    <location>
        <begin position="12"/>
        <end position="224"/>
    </location>
</feature>
<comment type="subcellular location">
    <subcellularLocation>
        <location evidence="8">Cytoplasm</location>
    </subcellularLocation>
</comment>
<dbReference type="HAMAP" id="MF_00238">
    <property type="entry name" value="Cytidyl_kinase_type1"/>
    <property type="match status" value="1"/>
</dbReference>
<dbReference type="HOGENOM" id="CLU_079959_0_2_7"/>
<dbReference type="OrthoDB" id="9807434at2"/>
<dbReference type="KEGG" id="gpi:GPICK_03735"/>
<organism evidence="10 11">
    <name type="scientific">Geobacter pickeringii</name>
    <dbReference type="NCBI Taxonomy" id="345632"/>
    <lineage>
        <taxon>Bacteria</taxon>
        <taxon>Pseudomonadati</taxon>
        <taxon>Thermodesulfobacteriota</taxon>
        <taxon>Desulfuromonadia</taxon>
        <taxon>Geobacterales</taxon>
        <taxon>Geobacteraceae</taxon>
        <taxon>Geobacter</taxon>
    </lineage>
</organism>
<keyword evidence="11" id="KW-1185">Reference proteome</keyword>
<dbReference type="Proteomes" id="UP000057609">
    <property type="component" value="Chromosome"/>
</dbReference>
<dbReference type="EC" id="2.7.4.25" evidence="8"/>
<evidence type="ECO:0000313" key="11">
    <source>
        <dbReference type="Proteomes" id="UP000057609"/>
    </source>
</evidence>
<dbReference type="PANTHER" id="PTHR21299">
    <property type="entry name" value="CYTIDYLATE KINASE/PANTOATE-BETA-ALANINE LIGASE"/>
    <property type="match status" value="1"/>
</dbReference>
<dbReference type="GO" id="GO:0036430">
    <property type="term" value="F:CMP kinase activity"/>
    <property type="evidence" value="ECO:0007669"/>
    <property type="project" value="RHEA"/>
</dbReference>
<keyword evidence="5 8" id="KW-0067">ATP-binding</keyword>
<protein>
    <recommendedName>
        <fullName evidence="8">Cytidylate kinase</fullName>
        <shortName evidence="8">CK</shortName>
        <ecNumber evidence="8">2.7.4.25</ecNumber>
    </recommendedName>
    <alternativeName>
        <fullName evidence="8">Cytidine monophosphate kinase</fullName>
        <shortName evidence="8">CMP kinase</shortName>
    </alternativeName>
</protein>
<evidence type="ECO:0000256" key="7">
    <source>
        <dbReference type="ARBA" id="ARBA00048478"/>
    </source>
</evidence>